<dbReference type="EMBL" id="MU856891">
    <property type="protein sequence ID" value="KAK4155272.1"/>
    <property type="molecule type" value="Genomic_DNA"/>
</dbReference>
<name>A0AAN6ZY79_9PEZI</name>
<proteinExistence type="predicted"/>
<accession>A0AAN6ZY79</accession>
<evidence type="ECO:0000256" key="1">
    <source>
        <dbReference type="SAM" id="SignalP"/>
    </source>
</evidence>
<sequence length="394" mass="43875">MTQRNPVVPSTASVLSCLCATALPTTLSTASGRRVCGAACPGPVPEALDTLPQVVIGTMLQFMPRDHYVWRCIAALDLAQRLSVSPSEPWKTVELSQVVSWERGTPPEIATREAVGSLPSLLRLTLDLDGLKKVERLTERPQFSRRRFDNEAFVLEQEDQLGATTIAHFKNGLLRFSMPGSLEEPGLAFWDTPTPPDPAQCLVRPYRLNSRFRFHTIDLSAVTGLTFFLYSGRMMGIHGHTRSRPCALATYSTIRGLDEMDEFCSWVYVPVAPRDAILRCGSLRAVGQCRLFVVRSTTHPRPSSLAWEEVPSSTYNRAGRFPDCHCYKPLHIRFDSPEDAVGNNNLKWSHYAMAGTLEFWLFESFAAISIKGGTKISPEDHSDRESMPEVSTDV</sequence>
<feature type="signal peptide" evidence="1">
    <location>
        <begin position="1"/>
        <end position="32"/>
    </location>
</feature>
<reference evidence="2" key="1">
    <citation type="journal article" date="2023" name="Mol. Phylogenet. Evol.">
        <title>Genome-scale phylogeny and comparative genomics of the fungal order Sordariales.</title>
        <authorList>
            <person name="Hensen N."/>
            <person name="Bonometti L."/>
            <person name="Westerberg I."/>
            <person name="Brannstrom I.O."/>
            <person name="Guillou S."/>
            <person name="Cros-Aarteil S."/>
            <person name="Calhoun S."/>
            <person name="Haridas S."/>
            <person name="Kuo A."/>
            <person name="Mondo S."/>
            <person name="Pangilinan J."/>
            <person name="Riley R."/>
            <person name="LaButti K."/>
            <person name="Andreopoulos B."/>
            <person name="Lipzen A."/>
            <person name="Chen C."/>
            <person name="Yan M."/>
            <person name="Daum C."/>
            <person name="Ng V."/>
            <person name="Clum A."/>
            <person name="Steindorff A."/>
            <person name="Ohm R.A."/>
            <person name="Martin F."/>
            <person name="Silar P."/>
            <person name="Natvig D.O."/>
            <person name="Lalanne C."/>
            <person name="Gautier V."/>
            <person name="Ament-Velasquez S.L."/>
            <person name="Kruys A."/>
            <person name="Hutchinson M.I."/>
            <person name="Powell A.J."/>
            <person name="Barry K."/>
            <person name="Miller A.N."/>
            <person name="Grigoriev I.V."/>
            <person name="Debuchy R."/>
            <person name="Gladieux P."/>
            <person name="Hiltunen Thoren M."/>
            <person name="Johannesson H."/>
        </authorList>
    </citation>
    <scope>NUCLEOTIDE SEQUENCE</scope>
    <source>
        <strain evidence="2">CBS 538.74</strain>
    </source>
</reference>
<evidence type="ECO:0000313" key="3">
    <source>
        <dbReference type="Proteomes" id="UP001302745"/>
    </source>
</evidence>
<feature type="chain" id="PRO_5042956382" description="F-box domain-containing protein" evidence="1">
    <location>
        <begin position="33"/>
        <end position="394"/>
    </location>
</feature>
<comment type="caution">
    <text evidence="2">The sequence shown here is derived from an EMBL/GenBank/DDBJ whole genome shotgun (WGS) entry which is preliminary data.</text>
</comment>
<dbReference type="PROSITE" id="PS51257">
    <property type="entry name" value="PROKAR_LIPOPROTEIN"/>
    <property type="match status" value="1"/>
</dbReference>
<gene>
    <name evidence="2" type="ORF">C8A00DRAFT_42075</name>
</gene>
<protein>
    <recommendedName>
        <fullName evidence="4">F-box domain-containing protein</fullName>
    </recommendedName>
</protein>
<evidence type="ECO:0008006" key="4">
    <source>
        <dbReference type="Google" id="ProtNLM"/>
    </source>
</evidence>
<keyword evidence="3" id="KW-1185">Reference proteome</keyword>
<reference evidence="2" key="2">
    <citation type="submission" date="2023-05" db="EMBL/GenBank/DDBJ databases">
        <authorList>
            <consortium name="Lawrence Berkeley National Laboratory"/>
            <person name="Steindorff A."/>
            <person name="Hensen N."/>
            <person name="Bonometti L."/>
            <person name="Westerberg I."/>
            <person name="Brannstrom I.O."/>
            <person name="Guillou S."/>
            <person name="Cros-Aarteil S."/>
            <person name="Calhoun S."/>
            <person name="Haridas S."/>
            <person name="Kuo A."/>
            <person name="Mondo S."/>
            <person name="Pangilinan J."/>
            <person name="Riley R."/>
            <person name="Labutti K."/>
            <person name="Andreopoulos B."/>
            <person name="Lipzen A."/>
            <person name="Chen C."/>
            <person name="Yanf M."/>
            <person name="Daum C."/>
            <person name="Ng V."/>
            <person name="Clum A."/>
            <person name="Ohm R."/>
            <person name="Martin F."/>
            <person name="Silar P."/>
            <person name="Natvig D."/>
            <person name="Lalanne C."/>
            <person name="Gautier V."/>
            <person name="Ament-Velasquez S.L."/>
            <person name="Kruys A."/>
            <person name="Hutchinson M.I."/>
            <person name="Powell A.J."/>
            <person name="Barry K."/>
            <person name="Miller A.N."/>
            <person name="Grigoriev I.V."/>
            <person name="Debuchy R."/>
            <person name="Gladieux P."/>
            <person name="Thoren M.H."/>
            <person name="Johannesson H."/>
        </authorList>
    </citation>
    <scope>NUCLEOTIDE SEQUENCE</scope>
    <source>
        <strain evidence="2">CBS 538.74</strain>
    </source>
</reference>
<organism evidence="2 3">
    <name type="scientific">Chaetomidium leptoderma</name>
    <dbReference type="NCBI Taxonomy" id="669021"/>
    <lineage>
        <taxon>Eukaryota</taxon>
        <taxon>Fungi</taxon>
        <taxon>Dikarya</taxon>
        <taxon>Ascomycota</taxon>
        <taxon>Pezizomycotina</taxon>
        <taxon>Sordariomycetes</taxon>
        <taxon>Sordariomycetidae</taxon>
        <taxon>Sordariales</taxon>
        <taxon>Chaetomiaceae</taxon>
        <taxon>Chaetomidium</taxon>
    </lineage>
</organism>
<dbReference type="AlphaFoldDB" id="A0AAN6ZY79"/>
<keyword evidence="1" id="KW-0732">Signal</keyword>
<evidence type="ECO:0000313" key="2">
    <source>
        <dbReference type="EMBL" id="KAK4155272.1"/>
    </source>
</evidence>
<dbReference type="Proteomes" id="UP001302745">
    <property type="component" value="Unassembled WGS sequence"/>
</dbReference>